<evidence type="ECO:0000313" key="2">
    <source>
        <dbReference type="EMBL" id="MPM68351.1"/>
    </source>
</evidence>
<dbReference type="AlphaFoldDB" id="A0A645BUQ1"/>
<dbReference type="EMBL" id="VSSQ01022209">
    <property type="protein sequence ID" value="MPM68351.1"/>
    <property type="molecule type" value="Genomic_DNA"/>
</dbReference>
<reference evidence="2" key="1">
    <citation type="submission" date="2019-08" db="EMBL/GenBank/DDBJ databases">
        <authorList>
            <person name="Kucharzyk K."/>
            <person name="Murdoch R.W."/>
            <person name="Higgins S."/>
            <person name="Loffler F."/>
        </authorList>
    </citation>
    <scope>NUCLEOTIDE SEQUENCE</scope>
</reference>
<keyword evidence="1" id="KW-0175">Coiled coil</keyword>
<protein>
    <submittedName>
        <fullName evidence="2">Uncharacterized protein</fullName>
    </submittedName>
</protein>
<organism evidence="2">
    <name type="scientific">bioreactor metagenome</name>
    <dbReference type="NCBI Taxonomy" id="1076179"/>
    <lineage>
        <taxon>unclassified sequences</taxon>
        <taxon>metagenomes</taxon>
        <taxon>ecological metagenomes</taxon>
    </lineage>
</organism>
<proteinExistence type="predicted"/>
<sequence>MTMTKEQFERCERSCKKMEAAGGPKSQAEAMLYHQYKQQKQQLEDARQLGKEQFQSDILEKLLEVQQLERSIEKLQGQLQNERITLENMTGTLMLLGDEM</sequence>
<name>A0A645BUQ1_9ZZZZ</name>
<evidence type="ECO:0000256" key="1">
    <source>
        <dbReference type="SAM" id="Coils"/>
    </source>
</evidence>
<feature type="coiled-coil region" evidence="1">
    <location>
        <begin position="33"/>
        <end position="92"/>
    </location>
</feature>
<gene>
    <name evidence="2" type="ORF">SDC9_115283</name>
</gene>
<accession>A0A645BUQ1</accession>
<comment type="caution">
    <text evidence="2">The sequence shown here is derived from an EMBL/GenBank/DDBJ whole genome shotgun (WGS) entry which is preliminary data.</text>
</comment>